<reference evidence="12 13" key="1">
    <citation type="journal article" date="2017" name="Mol. Plant">
        <title>The Genome of Medicinal Plant Macleaya cordata Provides New Insights into Benzylisoquinoline Alkaloids Metabolism.</title>
        <authorList>
            <person name="Liu X."/>
            <person name="Liu Y."/>
            <person name="Huang P."/>
            <person name="Ma Y."/>
            <person name="Qing Z."/>
            <person name="Tang Q."/>
            <person name="Cao H."/>
            <person name="Cheng P."/>
            <person name="Zheng Y."/>
            <person name="Yuan Z."/>
            <person name="Zhou Y."/>
            <person name="Liu J."/>
            <person name="Tang Z."/>
            <person name="Zhuo Y."/>
            <person name="Zhang Y."/>
            <person name="Yu L."/>
            <person name="Huang J."/>
            <person name="Yang P."/>
            <person name="Peng Q."/>
            <person name="Zhang J."/>
            <person name="Jiang W."/>
            <person name="Zhang Z."/>
            <person name="Lin K."/>
            <person name="Ro D.K."/>
            <person name="Chen X."/>
            <person name="Xiong X."/>
            <person name="Shang Y."/>
            <person name="Huang S."/>
            <person name="Zeng J."/>
        </authorList>
    </citation>
    <scope>NUCLEOTIDE SEQUENCE [LARGE SCALE GENOMIC DNA]</scope>
    <source>
        <strain evidence="13">cv. BLH2017</strain>
        <tissue evidence="12">Root</tissue>
    </source>
</reference>
<sequence>MGFGDVCNTGLSLGLGYELRLEESVLKSDHHDHQHQKSFFKFNQMFNPSITTPTTSLEPSLTLGLLDETYELAAGNKMDMKKAHEESIDHVHRQSSPHNTVSSFSNTSVKREKDLVSEEVETERIFSRKQKQALAKRLNLRPRQVEVWFQNRRARTKLKQTEIDCEFMKKCCEKLTEENRRLQKELQELKGIKLGPPLYMQLPASALTMCPSCERINGGGVGENSSKTPFSMMAPKSNFFNPFSHPPSAAC</sequence>
<dbReference type="Proteomes" id="UP000195402">
    <property type="component" value="Unassembled WGS sequence"/>
</dbReference>
<dbReference type="SUPFAM" id="SSF46689">
    <property type="entry name" value="Homeodomain-like"/>
    <property type="match status" value="1"/>
</dbReference>
<feature type="DNA-binding region" description="Homeobox" evidence="8">
    <location>
        <begin position="97"/>
        <end position="160"/>
    </location>
</feature>
<dbReference type="Pfam" id="PF00046">
    <property type="entry name" value="Homeodomain"/>
    <property type="match status" value="1"/>
</dbReference>
<evidence type="ECO:0000256" key="10">
    <source>
        <dbReference type="SAM" id="Coils"/>
    </source>
</evidence>
<dbReference type="PROSITE" id="PS00027">
    <property type="entry name" value="HOMEOBOX_1"/>
    <property type="match status" value="1"/>
</dbReference>
<dbReference type="SMART" id="SM00389">
    <property type="entry name" value="HOX"/>
    <property type="match status" value="1"/>
</dbReference>
<dbReference type="PROSITE" id="PS50071">
    <property type="entry name" value="HOMEOBOX_2"/>
    <property type="match status" value="1"/>
</dbReference>
<dbReference type="Pfam" id="PF02183">
    <property type="entry name" value="HALZ"/>
    <property type="match status" value="1"/>
</dbReference>
<dbReference type="OrthoDB" id="6159439at2759"/>
<evidence type="ECO:0000256" key="9">
    <source>
        <dbReference type="RuleBase" id="RU000682"/>
    </source>
</evidence>
<protein>
    <submittedName>
        <fullName evidence="12">Homeobox domain</fullName>
    </submittedName>
</protein>
<comment type="caution">
    <text evidence="12">The sequence shown here is derived from an EMBL/GenBank/DDBJ whole genome shotgun (WGS) entry which is preliminary data.</text>
</comment>
<gene>
    <name evidence="12" type="ORF">BVC80_8599g12</name>
</gene>
<evidence type="ECO:0000313" key="13">
    <source>
        <dbReference type="Proteomes" id="UP000195402"/>
    </source>
</evidence>
<dbReference type="Gene3D" id="1.10.10.60">
    <property type="entry name" value="Homeodomain-like"/>
    <property type="match status" value="1"/>
</dbReference>
<keyword evidence="5 8" id="KW-0371">Homeobox</keyword>
<feature type="domain" description="Homeobox" evidence="11">
    <location>
        <begin position="95"/>
        <end position="159"/>
    </location>
</feature>
<name>A0A200R063_MACCD</name>
<evidence type="ECO:0000256" key="5">
    <source>
        <dbReference type="ARBA" id="ARBA00023155"/>
    </source>
</evidence>
<evidence type="ECO:0000256" key="1">
    <source>
        <dbReference type="ARBA" id="ARBA00004123"/>
    </source>
</evidence>
<dbReference type="InterPro" id="IPR003106">
    <property type="entry name" value="Leu_zip_homeo"/>
</dbReference>
<evidence type="ECO:0000256" key="4">
    <source>
        <dbReference type="ARBA" id="ARBA00023125"/>
    </source>
</evidence>
<keyword evidence="7 8" id="KW-0539">Nucleus</keyword>
<organism evidence="12 13">
    <name type="scientific">Macleaya cordata</name>
    <name type="common">Five-seeded plume-poppy</name>
    <name type="synonym">Bocconia cordata</name>
    <dbReference type="NCBI Taxonomy" id="56857"/>
    <lineage>
        <taxon>Eukaryota</taxon>
        <taxon>Viridiplantae</taxon>
        <taxon>Streptophyta</taxon>
        <taxon>Embryophyta</taxon>
        <taxon>Tracheophyta</taxon>
        <taxon>Spermatophyta</taxon>
        <taxon>Magnoliopsida</taxon>
        <taxon>Ranunculales</taxon>
        <taxon>Papaveraceae</taxon>
        <taxon>Papaveroideae</taxon>
        <taxon>Macleaya</taxon>
    </lineage>
</organism>
<dbReference type="InterPro" id="IPR017970">
    <property type="entry name" value="Homeobox_CS"/>
</dbReference>
<accession>A0A200R063</accession>
<proteinExistence type="inferred from homology"/>
<evidence type="ECO:0000256" key="3">
    <source>
        <dbReference type="ARBA" id="ARBA00023015"/>
    </source>
</evidence>
<dbReference type="GO" id="GO:0005634">
    <property type="term" value="C:nucleus"/>
    <property type="evidence" value="ECO:0007669"/>
    <property type="project" value="UniProtKB-SubCell"/>
</dbReference>
<feature type="coiled-coil region" evidence="10">
    <location>
        <begin position="158"/>
        <end position="192"/>
    </location>
</feature>
<dbReference type="EMBL" id="MVGT01000719">
    <property type="protein sequence ID" value="OVA16071.1"/>
    <property type="molecule type" value="Genomic_DNA"/>
</dbReference>
<dbReference type="STRING" id="56857.A0A200R063"/>
<dbReference type="InParanoid" id="A0A200R063"/>
<dbReference type="PANTHER" id="PTHR45714">
    <property type="entry name" value="HOMEOBOX-LEUCINE ZIPPER PROTEIN HAT14"/>
    <property type="match status" value="1"/>
</dbReference>
<dbReference type="GO" id="GO:0000981">
    <property type="term" value="F:DNA-binding transcription factor activity, RNA polymerase II-specific"/>
    <property type="evidence" value="ECO:0007669"/>
    <property type="project" value="InterPro"/>
</dbReference>
<evidence type="ECO:0000256" key="8">
    <source>
        <dbReference type="PROSITE-ProRule" id="PRU00108"/>
    </source>
</evidence>
<evidence type="ECO:0000313" key="12">
    <source>
        <dbReference type="EMBL" id="OVA16071.1"/>
    </source>
</evidence>
<dbReference type="GO" id="GO:0043565">
    <property type="term" value="F:sequence-specific DNA binding"/>
    <property type="evidence" value="ECO:0007669"/>
    <property type="project" value="InterPro"/>
</dbReference>
<dbReference type="InterPro" id="IPR001356">
    <property type="entry name" value="HD"/>
</dbReference>
<keyword evidence="6" id="KW-0804">Transcription</keyword>
<keyword evidence="10" id="KW-0175">Coiled coil</keyword>
<dbReference type="OMA" id="GWNVKEN"/>
<dbReference type="InterPro" id="IPR050762">
    <property type="entry name" value="HD-ZIP_Homeobox_LZ_Class_II"/>
</dbReference>
<evidence type="ECO:0000256" key="7">
    <source>
        <dbReference type="ARBA" id="ARBA00023242"/>
    </source>
</evidence>
<evidence type="ECO:0000256" key="6">
    <source>
        <dbReference type="ARBA" id="ARBA00023163"/>
    </source>
</evidence>
<evidence type="ECO:0000259" key="11">
    <source>
        <dbReference type="PROSITE" id="PS50071"/>
    </source>
</evidence>
<dbReference type="AlphaFoldDB" id="A0A200R063"/>
<comment type="subcellular location">
    <subcellularLocation>
        <location evidence="1 8 9">Nucleus</location>
    </subcellularLocation>
</comment>
<evidence type="ECO:0000256" key="2">
    <source>
        <dbReference type="ARBA" id="ARBA00006074"/>
    </source>
</evidence>
<keyword evidence="13" id="KW-1185">Reference proteome</keyword>
<dbReference type="CDD" id="cd00086">
    <property type="entry name" value="homeodomain"/>
    <property type="match status" value="1"/>
</dbReference>
<comment type="similarity">
    <text evidence="2">Belongs to the HD-ZIP homeobox family. Class II subfamily.</text>
</comment>
<keyword evidence="4 8" id="KW-0238">DNA-binding</keyword>
<dbReference type="SMART" id="SM00340">
    <property type="entry name" value="HALZ"/>
    <property type="match status" value="1"/>
</dbReference>
<dbReference type="InterPro" id="IPR009057">
    <property type="entry name" value="Homeodomain-like_sf"/>
</dbReference>
<keyword evidence="3" id="KW-0805">Transcription regulation</keyword>
<dbReference type="PANTHER" id="PTHR45714:SF34">
    <property type="entry name" value="HOMEOBOX-LEUCINE ZIPPER PROTEIN HAT9"/>
    <property type="match status" value="1"/>
</dbReference>